<evidence type="ECO:0000256" key="1">
    <source>
        <dbReference type="ARBA" id="ARBA00004141"/>
    </source>
</evidence>
<feature type="transmembrane region" description="Helical" evidence="5">
    <location>
        <begin position="12"/>
        <end position="34"/>
    </location>
</feature>
<reference evidence="7 8" key="1">
    <citation type="submission" date="2012-09" db="EMBL/GenBank/DDBJ databases">
        <title>The Genome Sequence of Bacteroides oleiciplenus YIT 12058.</title>
        <authorList>
            <consortium name="The Broad Institute Genome Sequencing Platform"/>
            <person name="Earl A."/>
            <person name="Ward D."/>
            <person name="Feldgarden M."/>
            <person name="Gevers D."/>
            <person name="Morotomi M."/>
            <person name="Walker B."/>
            <person name="Young S.K."/>
            <person name="Zeng Q."/>
            <person name="Gargeya S."/>
            <person name="Fitzgerald M."/>
            <person name="Haas B."/>
            <person name="Abouelleil A."/>
            <person name="Alvarado L."/>
            <person name="Arachchi H.M."/>
            <person name="Berlin A.M."/>
            <person name="Chapman S.B."/>
            <person name="Goldberg J."/>
            <person name="Griggs A."/>
            <person name="Gujja S."/>
            <person name="Hansen M."/>
            <person name="Howarth C."/>
            <person name="Imamovic A."/>
            <person name="Larimer J."/>
            <person name="McCowen C."/>
            <person name="Montmayeur A."/>
            <person name="Murphy C."/>
            <person name="Neiman D."/>
            <person name="Pearson M."/>
            <person name="Priest M."/>
            <person name="Roberts A."/>
            <person name="Saif S."/>
            <person name="Shea T."/>
            <person name="Sisk P."/>
            <person name="Sykes S."/>
            <person name="Wortman J."/>
            <person name="Nusbaum C."/>
            <person name="Birren B."/>
        </authorList>
    </citation>
    <scope>NUCLEOTIDE SEQUENCE [LARGE SCALE GENOMIC DNA]</scope>
    <source>
        <strain evidence="7 8">YIT 12058</strain>
    </source>
</reference>
<evidence type="ECO:0000256" key="2">
    <source>
        <dbReference type="ARBA" id="ARBA00022692"/>
    </source>
</evidence>
<organism evidence="7 8">
    <name type="scientific">Bacteroides oleiciplenus YIT 12058</name>
    <dbReference type="NCBI Taxonomy" id="742727"/>
    <lineage>
        <taxon>Bacteria</taxon>
        <taxon>Pseudomonadati</taxon>
        <taxon>Bacteroidota</taxon>
        <taxon>Bacteroidia</taxon>
        <taxon>Bacteroidales</taxon>
        <taxon>Bacteroidaceae</taxon>
        <taxon>Bacteroides</taxon>
    </lineage>
</organism>
<dbReference type="Pfam" id="PF04932">
    <property type="entry name" value="Wzy_C"/>
    <property type="match status" value="1"/>
</dbReference>
<keyword evidence="2 5" id="KW-0812">Transmembrane</keyword>
<dbReference type="PANTHER" id="PTHR37422">
    <property type="entry name" value="TEICHURONIC ACID BIOSYNTHESIS PROTEIN TUAE"/>
    <property type="match status" value="1"/>
</dbReference>
<keyword evidence="8" id="KW-1185">Reference proteome</keyword>
<gene>
    <name evidence="7" type="ORF">HMPREF9447_00870</name>
</gene>
<sequence>MLIIVLAINVFYFIYILLFGSRGPSLCVVLSFVFMWCWNRDKYSSGIKMHWKRLFTIAISIVVLVTYFEFFLYGFRDLLSSMGFEAYTLDTMIRYYEMGDLSDGREDINMLAWRGIMDSPFIGHGISSSERFTGHPYPHNFLLQLLLDGGAILFLLVMIPMLKAFLKGWKSYSYDEILMITVLFFASVPGALFSLDMWENARLWLFMGFLFSYRFKFDNQIKI</sequence>
<feature type="transmembrane region" description="Helical" evidence="5">
    <location>
        <begin position="54"/>
        <end position="75"/>
    </location>
</feature>
<feature type="domain" description="O-antigen ligase-related" evidence="6">
    <location>
        <begin position="9"/>
        <end position="157"/>
    </location>
</feature>
<dbReference type="GO" id="GO:0016020">
    <property type="term" value="C:membrane"/>
    <property type="evidence" value="ECO:0007669"/>
    <property type="project" value="UniProtKB-SubCell"/>
</dbReference>
<dbReference type="InterPro" id="IPR007016">
    <property type="entry name" value="O-antigen_ligase-rel_domated"/>
</dbReference>
<evidence type="ECO:0000313" key="7">
    <source>
        <dbReference type="EMBL" id="EKU91884.1"/>
    </source>
</evidence>
<keyword evidence="3 5" id="KW-1133">Transmembrane helix</keyword>
<dbReference type="Proteomes" id="UP000009872">
    <property type="component" value="Unassembled WGS sequence"/>
</dbReference>
<dbReference type="HOGENOM" id="CLU_1238166_0_0_10"/>
<dbReference type="eggNOG" id="COG3307">
    <property type="taxonomic scope" value="Bacteria"/>
</dbReference>
<dbReference type="PATRIC" id="fig|742727.4.peg.873"/>
<evidence type="ECO:0000313" key="8">
    <source>
        <dbReference type="Proteomes" id="UP000009872"/>
    </source>
</evidence>
<feature type="transmembrane region" description="Helical" evidence="5">
    <location>
        <begin position="141"/>
        <end position="165"/>
    </location>
</feature>
<feature type="transmembrane region" description="Helical" evidence="5">
    <location>
        <begin position="177"/>
        <end position="195"/>
    </location>
</feature>
<evidence type="ECO:0000259" key="6">
    <source>
        <dbReference type="Pfam" id="PF04932"/>
    </source>
</evidence>
<protein>
    <recommendedName>
        <fullName evidence="6">O-antigen ligase-related domain-containing protein</fullName>
    </recommendedName>
</protein>
<keyword evidence="4 5" id="KW-0472">Membrane</keyword>
<evidence type="ECO:0000256" key="4">
    <source>
        <dbReference type="ARBA" id="ARBA00023136"/>
    </source>
</evidence>
<comment type="subcellular location">
    <subcellularLocation>
        <location evidence="1">Membrane</location>
        <topology evidence="1">Multi-pass membrane protein</topology>
    </subcellularLocation>
</comment>
<name>K9E4C5_9BACE</name>
<evidence type="ECO:0000256" key="5">
    <source>
        <dbReference type="SAM" id="Phobius"/>
    </source>
</evidence>
<comment type="caution">
    <text evidence="7">The sequence shown here is derived from an EMBL/GenBank/DDBJ whole genome shotgun (WGS) entry which is preliminary data.</text>
</comment>
<dbReference type="PANTHER" id="PTHR37422:SF13">
    <property type="entry name" value="LIPOPOLYSACCHARIDE BIOSYNTHESIS PROTEIN PA4999-RELATED"/>
    <property type="match status" value="1"/>
</dbReference>
<accession>K9E4C5</accession>
<dbReference type="STRING" id="742727.HMPREF9447_00870"/>
<dbReference type="InterPro" id="IPR051533">
    <property type="entry name" value="WaaL-like"/>
</dbReference>
<evidence type="ECO:0000256" key="3">
    <source>
        <dbReference type="ARBA" id="ARBA00022989"/>
    </source>
</evidence>
<dbReference type="AlphaFoldDB" id="K9E4C5"/>
<proteinExistence type="predicted"/>
<dbReference type="EMBL" id="ADLF01000003">
    <property type="protein sequence ID" value="EKU91884.1"/>
    <property type="molecule type" value="Genomic_DNA"/>
</dbReference>